<comment type="caution">
    <text evidence="1">The sequence shown here is derived from an EMBL/GenBank/DDBJ whole genome shotgun (WGS) entry which is preliminary data.</text>
</comment>
<dbReference type="OrthoDB" id="20052at2759"/>
<sequence>ELLQQVNNKSENAITIAARLGFLKQIPKHIVSKADLDHQDNLGNTALYYAIQLKSLYSINILAYNHANAKIKN</sequence>
<protein>
    <submittedName>
        <fullName evidence="1">Uncharacterized protein</fullName>
    </submittedName>
</protein>
<dbReference type="Pfam" id="PF12796">
    <property type="entry name" value="Ank_2"/>
    <property type="match status" value="1"/>
</dbReference>
<accession>A0A1Y1VIV0</accession>
<evidence type="ECO:0000313" key="1">
    <source>
        <dbReference type="EMBL" id="ORX56587.1"/>
    </source>
</evidence>
<dbReference type="AlphaFoldDB" id="A0A1Y1VIV0"/>
<feature type="non-terminal residue" evidence="1">
    <location>
        <position position="1"/>
    </location>
</feature>
<dbReference type="InterPro" id="IPR002110">
    <property type="entry name" value="Ankyrin_rpt"/>
</dbReference>
<feature type="non-terminal residue" evidence="1">
    <location>
        <position position="73"/>
    </location>
</feature>
<dbReference type="EMBL" id="MCFH01000007">
    <property type="protein sequence ID" value="ORX56587.1"/>
    <property type="molecule type" value="Genomic_DNA"/>
</dbReference>
<reference evidence="1 2" key="2">
    <citation type="submission" date="2016-08" db="EMBL/GenBank/DDBJ databases">
        <title>Pervasive Adenine N6-methylation of Active Genes in Fungi.</title>
        <authorList>
            <consortium name="DOE Joint Genome Institute"/>
            <person name="Mondo S.J."/>
            <person name="Dannebaum R.O."/>
            <person name="Kuo R.C."/>
            <person name="Labutti K."/>
            <person name="Haridas S."/>
            <person name="Kuo A."/>
            <person name="Salamov A."/>
            <person name="Ahrendt S.R."/>
            <person name="Lipzen A."/>
            <person name="Sullivan W."/>
            <person name="Andreopoulos W.B."/>
            <person name="Clum A."/>
            <person name="Lindquist E."/>
            <person name="Daum C."/>
            <person name="Ramamoorthy G.K."/>
            <person name="Gryganskyi A."/>
            <person name="Culley D."/>
            <person name="Magnuson J.K."/>
            <person name="James T.Y."/>
            <person name="O'Malley M.A."/>
            <person name="Stajich J.E."/>
            <person name="Spatafora J.W."/>
            <person name="Visel A."/>
            <person name="Grigoriev I.V."/>
        </authorList>
    </citation>
    <scope>NUCLEOTIDE SEQUENCE [LARGE SCALE GENOMIC DNA]</scope>
    <source>
        <strain evidence="2">finn</strain>
    </source>
</reference>
<evidence type="ECO:0000313" key="2">
    <source>
        <dbReference type="Proteomes" id="UP000193719"/>
    </source>
</evidence>
<name>A0A1Y1VIV0_9FUNG</name>
<proteinExistence type="predicted"/>
<dbReference type="Proteomes" id="UP000193719">
    <property type="component" value="Unassembled WGS sequence"/>
</dbReference>
<reference evidence="1 2" key="1">
    <citation type="submission" date="2016-08" db="EMBL/GenBank/DDBJ databases">
        <title>Genomes of anaerobic fungi encode conserved fungal cellulosomes for biomass hydrolysis.</title>
        <authorList>
            <consortium name="DOE Joint Genome Institute"/>
            <person name="Haitjema C.H."/>
            <person name="Gilmore S.P."/>
            <person name="Henske J.K."/>
            <person name="Solomon K.V."/>
            <person name="De Groot R."/>
            <person name="Kuo A."/>
            <person name="Mondo S.J."/>
            <person name="Salamov A.A."/>
            <person name="Labutti K."/>
            <person name="Zhao Z."/>
            <person name="Chiniquy J."/>
            <person name="Barry K."/>
            <person name="Brewer H.M."/>
            <person name="Purvine S.O."/>
            <person name="Wright A.T."/>
            <person name="Boxma B."/>
            <person name="Van Alen T."/>
            <person name="Hackstein J.H."/>
            <person name="Baker S.E."/>
            <person name="Grigoriev I.V."/>
            <person name="O'Malley M.A."/>
        </authorList>
    </citation>
    <scope>NUCLEOTIDE SEQUENCE [LARGE SCALE GENOMIC DNA]</scope>
    <source>
        <strain evidence="2">finn</strain>
    </source>
</reference>
<dbReference type="SUPFAM" id="SSF48403">
    <property type="entry name" value="Ankyrin repeat"/>
    <property type="match status" value="1"/>
</dbReference>
<organism evidence="1 2">
    <name type="scientific">Piromyces finnis</name>
    <dbReference type="NCBI Taxonomy" id="1754191"/>
    <lineage>
        <taxon>Eukaryota</taxon>
        <taxon>Fungi</taxon>
        <taxon>Fungi incertae sedis</taxon>
        <taxon>Chytridiomycota</taxon>
        <taxon>Chytridiomycota incertae sedis</taxon>
        <taxon>Neocallimastigomycetes</taxon>
        <taxon>Neocallimastigales</taxon>
        <taxon>Neocallimastigaceae</taxon>
        <taxon>Piromyces</taxon>
    </lineage>
</organism>
<keyword evidence="2" id="KW-1185">Reference proteome</keyword>
<gene>
    <name evidence="1" type="ORF">BCR36DRAFT_260971</name>
</gene>
<dbReference type="Gene3D" id="1.25.40.20">
    <property type="entry name" value="Ankyrin repeat-containing domain"/>
    <property type="match status" value="1"/>
</dbReference>
<dbReference type="InterPro" id="IPR036770">
    <property type="entry name" value="Ankyrin_rpt-contain_sf"/>
</dbReference>